<dbReference type="Pfam" id="PF13439">
    <property type="entry name" value="Glyco_transf_4"/>
    <property type="match status" value="1"/>
</dbReference>
<dbReference type="AlphaFoldDB" id="S4NHU1"/>
<dbReference type="PANTHER" id="PTHR45947">
    <property type="entry name" value="SULFOQUINOVOSYL TRANSFERASE SQD2"/>
    <property type="match status" value="1"/>
</dbReference>
<dbReference type="PANTHER" id="PTHR45947:SF3">
    <property type="entry name" value="SULFOQUINOVOSYL TRANSFERASE SQD2"/>
    <property type="match status" value="1"/>
</dbReference>
<gene>
    <name evidence="3" type="ORF">LOT_1290</name>
</gene>
<keyword evidence="4" id="KW-1185">Reference proteome</keyword>
<feature type="domain" description="Glycosyl transferase family 1" evidence="1">
    <location>
        <begin position="152"/>
        <end position="312"/>
    </location>
</feature>
<dbReference type="GO" id="GO:0016757">
    <property type="term" value="F:glycosyltransferase activity"/>
    <property type="evidence" value="ECO:0007669"/>
    <property type="project" value="InterPro"/>
</dbReference>
<accession>S4NHU1</accession>
<sequence length="340" mass="39266">MLKINMFSTADKVKGQGVGSAYVELVRMLKDHFPNDFDIKINSYASADISHYHTINPSFYFSTFSKKRGRKIGYVHFIPETLEGSIKIPQPFKTIFYKYVIAFYKRMDHIVVVNPSFIPKLERYGIPKERITYIPNFVSKDEFYDVDDQTKRSLRVKHGYDPNRFTVLGSGQIQTRKGVLDFVKLAKQNPSVQFIWTGGFSFGKITEGYADLEKIVKDPPSNLSFPGIIDRAKMVQYYNMSDLFLLPSYNELFPMSVLEAFSTNTPVMLRDLDLYKSIISGYYLPATDENQMNDQLHELLLSPDKLAALQKETTIASERYSENHLAKVWYDFYNQQAKEG</sequence>
<dbReference type="eggNOG" id="COG0438">
    <property type="taxonomic scope" value="Bacteria"/>
</dbReference>
<dbReference type="SUPFAM" id="SSF53756">
    <property type="entry name" value="UDP-Glycosyltransferase/glycogen phosphorylase"/>
    <property type="match status" value="1"/>
</dbReference>
<keyword evidence="3" id="KW-0808">Transferase</keyword>
<feature type="domain" description="Glycosyltransferase subfamily 4-like N-terminal" evidence="2">
    <location>
        <begin position="46"/>
        <end position="140"/>
    </location>
</feature>
<dbReference type="PATRIC" id="fig|1423780.4.peg.646"/>
<evidence type="ECO:0000259" key="2">
    <source>
        <dbReference type="Pfam" id="PF13439"/>
    </source>
</evidence>
<dbReference type="STRING" id="1423780.FD05_GL000643"/>
<dbReference type="GeneID" id="301047908"/>
<protein>
    <submittedName>
        <fullName evidence="3">Group 1 glycosyl transferase</fullName>
    </submittedName>
</protein>
<evidence type="ECO:0000313" key="4">
    <source>
        <dbReference type="Proteomes" id="UP000016361"/>
    </source>
</evidence>
<reference evidence="4" key="1">
    <citation type="journal article" date="2013" name="Genome Announc.">
        <title>Draft Genome Sequence of D-Branched-Chain Amino Acid Producer Lactobacillus otakiensis JCM 15040T, Isolated from a Traditional Japanese Pickle.</title>
        <authorList>
            <person name="Doi K."/>
            <person name="Mori K."/>
            <person name="Mutaguchi Y."/>
            <person name="Tashiro K."/>
            <person name="Fujino Y."/>
            <person name="Ohmori T."/>
            <person name="Kuhara S."/>
            <person name="Ohshima T."/>
        </authorList>
    </citation>
    <scope>NUCLEOTIDE SEQUENCE [LARGE SCALE GENOMIC DNA]</scope>
    <source>
        <strain evidence="4">JCM 15040</strain>
    </source>
</reference>
<dbReference type="Gene3D" id="3.40.50.2000">
    <property type="entry name" value="Glycogen Phosphorylase B"/>
    <property type="match status" value="2"/>
</dbReference>
<comment type="caution">
    <text evidence="3">The sequence shown here is derived from an EMBL/GenBank/DDBJ whole genome shotgun (WGS) entry which is preliminary data.</text>
</comment>
<proteinExistence type="predicted"/>
<dbReference type="RefSeq" id="WP_020281194.1">
    <property type="nucleotide sequence ID" value="NZ_AZED01000013.1"/>
</dbReference>
<evidence type="ECO:0000259" key="1">
    <source>
        <dbReference type="Pfam" id="PF00534"/>
    </source>
</evidence>
<evidence type="ECO:0000313" key="3">
    <source>
        <dbReference type="EMBL" id="GAD16752.1"/>
    </source>
</evidence>
<name>S4NHU1_9LACO</name>
<organism evidence="3 4">
    <name type="scientific">Lentilactobacillus otakiensis DSM 19908 = JCM 15040</name>
    <dbReference type="NCBI Taxonomy" id="1423780"/>
    <lineage>
        <taxon>Bacteria</taxon>
        <taxon>Bacillati</taxon>
        <taxon>Bacillota</taxon>
        <taxon>Bacilli</taxon>
        <taxon>Lactobacillales</taxon>
        <taxon>Lactobacillaceae</taxon>
        <taxon>Lentilactobacillus</taxon>
    </lineage>
</organism>
<dbReference type="CDD" id="cd03801">
    <property type="entry name" value="GT4_PimA-like"/>
    <property type="match status" value="1"/>
</dbReference>
<dbReference type="EMBL" id="BASH01000003">
    <property type="protein sequence ID" value="GAD16752.1"/>
    <property type="molecule type" value="Genomic_DNA"/>
</dbReference>
<dbReference type="InterPro" id="IPR050194">
    <property type="entry name" value="Glycosyltransferase_grp1"/>
</dbReference>
<dbReference type="OrthoDB" id="9802525at2"/>
<dbReference type="InterPro" id="IPR028098">
    <property type="entry name" value="Glyco_trans_4-like_N"/>
</dbReference>
<dbReference type="Pfam" id="PF00534">
    <property type="entry name" value="Glycos_transf_1"/>
    <property type="match status" value="1"/>
</dbReference>
<dbReference type="Proteomes" id="UP000016361">
    <property type="component" value="Unassembled WGS sequence"/>
</dbReference>
<dbReference type="InterPro" id="IPR001296">
    <property type="entry name" value="Glyco_trans_1"/>
</dbReference>